<evidence type="ECO:0000256" key="1">
    <source>
        <dbReference type="SAM" id="Phobius"/>
    </source>
</evidence>
<feature type="transmembrane region" description="Helical" evidence="1">
    <location>
        <begin position="212"/>
        <end position="230"/>
    </location>
</feature>
<reference evidence="3 4" key="1">
    <citation type="journal article" date="2023" name="Antonie Van Leeuwenhoek">
        <title>Mesoterricola silvestris gen. nov., sp. nov., Mesoterricola sediminis sp. nov., Geothrix oryzae sp. nov., Geothrix edaphica sp. nov., Geothrix rubra sp. nov., and Geothrix limicola sp. nov., six novel members of Acidobacteriota isolated from soils.</title>
        <authorList>
            <person name="Itoh H."/>
            <person name="Sugisawa Y."/>
            <person name="Mise K."/>
            <person name="Xu Z."/>
            <person name="Kuniyasu M."/>
            <person name="Ushijima N."/>
            <person name="Kawano K."/>
            <person name="Kobayashi E."/>
            <person name="Shiratori Y."/>
            <person name="Masuda Y."/>
            <person name="Senoo K."/>
        </authorList>
    </citation>
    <scope>NUCLEOTIDE SEQUENCE [LARGE SCALE GENOMIC DNA]</scope>
    <source>
        <strain evidence="3 4">Red803</strain>
    </source>
</reference>
<feature type="transmembrane region" description="Helical" evidence="1">
    <location>
        <begin position="634"/>
        <end position="655"/>
    </location>
</feature>
<dbReference type="RefSeq" id="WP_285723380.1">
    <property type="nucleotide sequence ID" value="NZ_BSDD01000001.1"/>
</dbReference>
<feature type="transmembrane region" description="Helical" evidence="1">
    <location>
        <begin position="339"/>
        <end position="361"/>
    </location>
</feature>
<feature type="transmembrane region" description="Helical" evidence="1">
    <location>
        <begin position="697"/>
        <end position="719"/>
    </location>
</feature>
<dbReference type="Pfam" id="PF22085">
    <property type="entry name" value="NorB_cytochrome_c-like"/>
    <property type="match status" value="1"/>
</dbReference>
<feature type="domain" description="Nitric oxide reductase subunit B cytochrome c-like" evidence="2">
    <location>
        <begin position="34"/>
        <end position="198"/>
    </location>
</feature>
<feature type="transmembrane region" description="Helical" evidence="1">
    <location>
        <begin position="306"/>
        <end position="327"/>
    </location>
</feature>
<protein>
    <submittedName>
        <fullName evidence="3">Nitric-oxide reductase large subunit</fullName>
    </submittedName>
</protein>
<dbReference type="PANTHER" id="PTHR10422">
    <property type="entry name" value="CYTOCHROME C OXIDASE SUBUNIT 1"/>
    <property type="match status" value="1"/>
</dbReference>
<organism evidence="3 4">
    <name type="scientific">Geothrix rubra</name>
    <dbReference type="NCBI Taxonomy" id="2927977"/>
    <lineage>
        <taxon>Bacteria</taxon>
        <taxon>Pseudomonadati</taxon>
        <taxon>Acidobacteriota</taxon>
        <taxon>Holophagae</taxon>
        <taxon>Holophagales</taxon>
        <taxon>Holophagaceae</taxon>
        <taxon>Geothrix</taxon>
    </lineage>
</organism>
<dbReference type="InterPro" id="IPR000883">
    <property type="entry name" value="Cyt_C_Oxase_1"/>
</dbReference>
<evidence type="ECO:0000259" key="2">
    <source>
        <dbReference type="Pfam" id="PF22085"/>
    </source>
</evidence>
<proteinExistence type="predicted"/>
<feature type="transmembrane region" description="Helical" evidence="1">
    <location>
        <begin position="387"/>
        <end position="407"/>
    </location>
</feature>
<dbReference type="PANTHER" id="PTHR10422:SF38">
    <property type="entry name" value="CYTOCHROME B SUBUNIT OF NITRIC OXIDE REDUCTASE"/>
    <property type="match status" value="1"/>
</dbReference>
<feature type="transmembrane region" description="Helical" evidence="1">
    <location>
        <begin position="453"/>
        <end position="477"/>
    </location>
</feature>
<feature type="transmembrane region" description="Helical" evidence="1">
    <location>
        <begin position="489"/>
        <end position="509"/>
    </location>
</feature>
<dbReference type="InterPro" id="IPR036927">
    <property type="entry name" value="Cyt_c_oxase-like_su1_sf"/>
</dbReference>
<keyword evidence="1" id="KW-0472">Membrane</keyword>
<name>A0ABQ5Q3X3_9BACT</name>
<feature type="transmembrane region" description="Helical" evidence="1">
    <location>
        <begin position="602"/>
        <end position="622"/>
    </location>
</feature>
<dbReference type="EMBL" id="BSDD01000001">
    <property type="protein sequence ID" value="GLH69383.1"/>
    <property type="molecule type" value="Genomic_DNA"/>
</dbReference>
<keyword evidence="1" id="KW-0812">Transmembrane</keyword>
<keyword evidence="1" id="KW-1133">Transmembrane helix</keyword>
<dbReference type="InterPro" id="IPR054309">
    <property type="entry name" value="NorB_cytochrome_c-like"/>
</dbReference>
<dbReference type="SUPFAM" id="SSF81442">
    <property type="entry name" value="Cytochrome c oxidase subunit I-like"/>
    <property type="match status" value="1"/>
</dbReference>
<accession>A0ABQ5Q3X3</accession>
<feature type="transmembrane region" description="Helical" evidence="1">
    <location>
        <begin position="521"/>
        <end position="541"/>
    </location>
</feature>
<feature type="transmembrane region" description="Helical" evidence="1">
    <location>
        <begin position="259"/>
        <end position="280"/>
    </location>
</feature>
<evidence type="ECO:0000313" key="3">
    <source>
        <dbReference type="EMBL" id="GLH69383.1"/>
    </source>
</evidence>
<keyword evidence="4" id="KW-1185">Reference proteome</keyword>
<dbReference type="Pfam" id="PF00115">
    <property type="entry name" value="COX1"/>
    <property type="match status" value="1"/>
</dbReference>
<sequence>MKARWWAVLLVLLAGFGVLGWGGRQIAENAPPVPQRILSADGARLVEPGQILRGQESYLGHGGQHIGSVWGHGAYLAPDWTAKALHQWAFHTLEGLKAQGLSQAEAEARLKTLFQTNGYDISSATLRLDPVQAAAYLKTRDELAHVAVDGERSAAIPARWIPTLQEGERVADFWLWTAWAAAAHPAGADHSYTQNWPQEPLVGNAITPISHLWTILSFVLLILGISLMVWHHARQPEEAFPDPKPIAPAPATPSQRWSALYFAVAMALFLVQIGMGVLTAHDAVEGNGLYGLDLSRLLPYAASRTWHLQLAVFWIATCWLATGLYLGPKLSAKEPKGQAIGVAGLLVALVVVVVGALGGSYEAILGKLSGSFMLGTQGYEYVELGRLWQILLTVGMVGWLVLVVRALRPALRGEKGQLGLLKLFVMAAIAIPLFYSAGFMYTRETNLAVAEYWRWWVVHLWVEGFFEVFATVAIALLSTRMGLLRESTALRAVALSMGLFLGSGVIGTFHHLYYTGSPSSISALGAVFSALEIVPLTIVGYELVASLRSGRALGSGYEWPFRYFAAVCFWNMVGAGVFGMLINPPSILYYGQGLNTTPIHSHAALFGVYGFLAISLMLFALRGMTPDRAWDAKWLRWGFWGLNLGLGLMLVLSLIPSGLYQITQSLAHGTWYARSAAVVQSPLMRTFTWLRMPGDTLFGLGALAVIVFTFKAVGGVWGWRTAEEAVKAPRRELDPAPAFRVAED</sequence>
<comment type="caution">
    <text evidence="3">The sequence shown here is derived from an EMBL/GenBank/DDBJ whole genome shotgun (WGS) entry which is preliminary data.</text>
</comment>
<feature type="transmembrane region" description="Helical" evidence="1">
    <location>
        <begin position="419"/>
        <end position="441"/>
    </location>
</feature>
<dbReference type="Proteomes" id="UP001165089">
    <property type="component" value="Unassembled WGS sequence"/>
</dbReference>
<feature type="transmembrane region" description="Helical" evidence="1">
    <location>
        <begin position="561"/>
        <end position="582"/>
    </location>
</feature>
<dbReference type="Gene3D" id="1.20.210.10">
    <property type="entry name" value="Cytochrome c oxidase-like, subunit I domain"/>
    <property type="match status" value="1"/>
</dbReference>
<gene>
    <name evidence="3" type="ORF">GETHPA_09160</name>
</gene>
<evidence type="ECO:0000313" key="4">
    <source>
        <dbReference type="Proteomes" id="UP001165089"/>
    </source>
</evidence>